<evidence type="ECO:0000256" key="4">
    <source>
        <dbReference type="ARBA" id="ARBA00022964"/>
    </source>
</evidence>
<dbReference type="AlphaFoldDB" id="A0A0X8XVK1"/>
<keyword evidence="3" id="KW-0847">Vitamin C</keyword>
<dbReference type="GO" id="GO:0005737">
    <property type="term" value="C:cytoplasm"/>
    <property type="evidence" value="ECO:0007669"/>
    <property type="project" value="TreeGrafter"/>
</dbReference>
<keyword evidence="4" id="KW-0223">Dioxygenase</keyword>
<dbReference type="Gene3D" id="2.60.120.620">
    <property type="entry name" value="q2cbj1_9rhob like domain"/>
    <property type="match status" value="1"/>
</dbReference>
<dbReference type="InterPro" id="IPR051842">
    <property type="entry name" value="uS12_prolyl_hydroxylase"/>
</dbReference>
<evidence type="ECO:0000256" key="3">
    <source>
        <dbReference type="ARBA" id="ARBA00022896"/>
    </source>
</evidence>
<comment type="cofactor">
    <cofactor evidence="1">
        <name>L-ascorbate</name>
        <dbReference type="ChEBI" id="CHEBI:38290"/>
    </cofactor>
</comment>
<dbReference type="PANTHER" id="PTHR12117:SF0">
    <property type="entry name" value="PROLYL 3-HYDROXYLASE OGFOD1"/>
    <property type="match status" value="1"/>
</dbReference>
<dbReference type="InterPro" id="IPR005123">
    <property type="entry name" value="Oxoglu/Fe-dep_dioxygenase_dom"/>
</dbReference>
<dbReference type="GO" id="GO:0031418">
    <property type="term" value="F:L-ascorbic acid binding"/>
    <property type="evidence" value="ECO:0007669"/>
    <property type="project" value="UniProtKB-KW"/>
</dbReference>
<dbReference type="SMART" id="SM00702">
    <property type="entry name" value="P4Hc"/>
    <property type="match status" value="1"/>
</dbReference>
<evidence type="ECO:0000259" key="7">
    <source>
        <dbReference type="PROSITE" id="PS51471"/>
    </source>
</evidence>
<evidence type="ECO:0000256" key="1">
    <source>
        <dbReference type="ARBA" id="ARBA00001961"/>
    </source>
</evidence>
<keyword evidence="5" id="KW-0560">Oxidoreductase</keyword>
<evidence type="ECO:0000256" key="6">
    <source>
        <dbReference type="ARBA" id="ARBA00023004"/>
    </source>
</evidence>
<keyword evidence="6" id="KW-0408">Iron</keyword>
<name>A0A0X8XVK1_9ALTE</name>
<dbReference type="InterPro" id="IPR006620">
    <property type="entry name" value="Pro_4_hyd_alph"/>
</dbReference>
<evidence type="ECO:0000256" key="5">
    <source>
        <dbReference type="ARBA" id="ARBA00023002"/>
    </source>
</evidence>
<proteinExistence type="predicted"/>
<dbReference type="GO" id="GO:0006449">
    <property type="term" value="P:regulation of translational termination"/>
    <property type="evidence" value="ECO:0007669"/>
    <property type="project" value="TreeGrafter"/>
</dbReference>
<evidence type="ECO:0000313" key="8">
    <source>
        <dbReference type="EMBL" id="CUV01089.1"/>
    </source>
</evidence>
<dbReference type="InterPro" id="IPR039558">
    <property type="entry name" value="TPA1/OFD1_N"/>
</dbReference>
<protein>
    <submittedName>
        <fullName evidence="8">2OG-Fe(III)oxygenase</fullName>
    </submittedName>
</protein>
<accession>A0A0X8XVK1</accession>
<reference evidence="8" key="1">
    <citation type="journal article" date="2016" name="Microbiol. Res.">
        <title>Discovering novel enzymes by functional screening of plurigenomic libraries from alga-associated Flavobacteriia and Gammaproteobacteria.</title>
        <authorList>
            <person name="Martin M."/>
            <person name="Vandermies M."/>
            <person name="Joyeux C."/>
            <person name="Martin R."/>
            <person name="Barbeyron T."/>
            <person name="Michel G."/>
            <person name="Vandenbol M."/>
        </authorList>
    </citation>
    <scope>NUCLEOTIDE SEQUENCE</scope>
    <source>
        <strain evidence="8">An27</strain>
    </source>
</reference>
<evidence type="ECO:0000256" key="2">
    <source>
        <dbReference type="ARBA" id="ARBA00022723"/>
    </source>
</evidence>
<sequence length="241" mass="27822">MTLRINKNLQTSELAQKFKSQNRIHIANFIQQQDAYKLIDYVKSISEWNLSLNSAEKHFDVTHEHRKSVQPDFYQQLTASVGRDAIEGFQYFFENYAVYDAYYNNKCPEPLARMFEFLNSEPFIACMREITGLNNIQFADAQLTKYAKGHFLTEHDDNVAGKNRLIAYVLNLSPVWRAEWGGLLMFHGHNNHIEQAFTPAFNSLNLFAVPQRHSVSQVASYVTASRYSVTGWLRAGSDPRK</sequence>
<organism evidence="8">
    <name type="scientific">Paraglaciecola sp. An27</name>
    <dbReference type="NCBI Taxonomy" id="1719943"/>
    <lineage>
        <taxon>Bacteria</taxon>
        <taxon>Pseudomonadati</taxon>
        <taxon>Pseudomonadota</taxon>
        <taxon>Gammaproteobacteria</taxon>
        <taxon>Alteromonadales</taxon>
        <taxon>Alteromonadaceae</taxon>
        <taxon>Paraglaciecola</taxon>
    </lineage>
</organism>
<dbReference type="GO" id="GO:0031543">
    <property type="term" value="F:peptidyl-proline dioxygenase activity"/>
    <property type="evidence" value="ECO:0007669"/>
    <property type="project" value="TreeGrafter"/>
</dbReference>
<feature type="domain" description="Fe2OG dioxygenase" evidence="7">
    <location>
        <begin position="137"/>
        <end position="235"/>
    </location>
</feature>
<dbReference type="PROSITE" id="PS51471">
    <property type="entry name" value="FE2OG_OXY"/>
    <property type="match status" value="1"/>
</dbReference>
<dbReference type="EMBL" id="LN913065">
    <property type="protein sequence ID" value="CUV01089.1"/>
    <property type="molecule type" value="Genomic_DNA"/>
</dbReference>
<keyword evidence="2" id="KW-0479">Metal-binding</keyword>
<dbReference type="Pfam" id="PF13661">
    <property type="entry name" value="2OG-FeII_Oxy_4"/>
    <property type="match status" value="1"/>
</dbReference>
<dbReference type="PANTHER" id="PTHR12117">
    <property type="entry name" value="HISTONE ACETYLTRANSFERASE COMPLEX"/>
    <property type="match status" value="1"/>
</dbReference>
<dbReference type="GO" id="GO:0005506">
    <property type="term" value="F:iron ion binding"/>
    <property type="evidence" value="ECO:0007669"/>
    <property type="project" value="InterPro"/>
</dbReference>